<reference evidence="4" key="1">
    <citation type="submission" date="2022-11" db="EMBL/GenBank/DDBJ databases">
        <authorList>
            <person name="Petersen C."/>
        </authorList>
    </citation>
    <scope>NUCLEOTIDE SEQUENCE</scope>
    <source>
        <strain evidence="4">IBT 26290</strain>
    </source>
</reference>
<dbReference type="EMBL" id="JAPQKN010000008">
    <property type="protein sequence ID" value="KAJ5151140.1"/>
    <property type="molecule type" value="Genomic_DNA"/>
</dbReference>
<gene>
    <name evidence="4" type="ORF">N7482_010392</name>
</gene>
<organism evidence="4 5">
    <name type="scientific">Penicillium canariense</name>
    <dbReference type="NCBI Taxonomy" id="189055"/>
    <lineage>
        <taxon>Eukaryota</taxon>
        <taxon>Fungi</taxon>
        <taxon>Dikarya</taxon>
        <taxon>Ascomycota</taxon>
        <taxon>Pezizomycotina</taxon>
        <taxon>Eurotiomycetes</taxon>
        <taxon>Eurotiomycetidae</taxon>
        <taxon>Eurotiales</taxon>
        <taxon>Aspergillaceae</taxon>
        <taxon>Penicillium</taxon>
    </lineage>
</organism>
<dbReference type="AlphaFoldDB" id="A0A9W9HLQ1"/>
<proteinExistence type="predicted"/>
<dbReference type="Proteomes" id="UP001149163">
    <property type="component" value="Unassembled WGS sequence"/>
</dbReference>
<keyword evidence="3" id="KW-1133">Transmembrane helix</keyword>
<dbReference type="RefSeq" id="XP_056538473.1">
    <property type="nucleotide sequence ID" value="XM_056692516.1"/>
</dbReference>
<keyword evidence="3" id="KW-0472">Membrane</keyword>
<feature type="coiled-coil region" evidence="1">
    <location>
        <begin position="51"/>
        <end position="78"/>
    </location>
</feature>
<keyword evidence="3" id="KW-0812">Transmembrane</keyword>
<evidence type="ECO:0000256" key="2">
    <source>
        <dbReference type="SAM" id="MobiDB-lite"/>
    </source>
</evidence>
<comment type="caution">
    <text evidence="4">The sequence shown here is derived from an EMBL/GenBank/DDBJ whole genome shotgun (WGS) entry which is preliminary data.</text>
</comment>
<accession>A0A9W9HLQ1</accession>
<feature type="transmembrane region" description="Helical" evidence="3">
    <location>
        <begin position="15"/>
        <end position="37"/>
    </location>
</feature>
<protein>
    <submittedName>
        <fullName evidence="4">Uncharacterized protein</fullName>
    </submittedName>
</protein>
<feature type="region of interest" description="Disordered" evidence="2">
    <location>
        <begin position="103"/>
        <end position="124"/>
    </location>
</feature>
<keyword evidence="5" id="KW-1185">Reference proteome</keyword>
<evidence type="ECO:0000313" key="4">
    <source>
        <dbReference type="EMBL" id="KAJ5151140.1"/>
    </source>
</evidence>
<keyword evidence="1" id="KW-0175">Coiled coil</keyword>
<evidence type="ECO:0000256" key="1">
    <source>
        <dbReference type="SAM" id="Coils"/>
    </source>
</evidence>
<sequence length="124" mass="13993">MSWVADVHAKTGATIYIFLALAAIVFLFRGIAAWNGFFIQKLLKKMYDSDLAAETERRVFAEQRAREAEQRLAQMEQWCLAQLEQRAPVSGLAPRLSFPAAEIDQPVDADQPADVQEPLARQMK</sequence>
<dbReference type="GeneID" id="81431692"/>
<reference evidence="4" key="2">
    <citation type="journal article" date="2023" name="IMA Fungus">
        <title>Comparative genomic study of the Penicillium genus elucidates a diverse pangenome and 15 lateral gene transfer events.</title>
        <authorList>
            <person name="Petersen C."/>
            <person name="Sorensen T."/>
            <person name="Nielsen M.R."/>
            <person name="Sondergaard T.E."/>
            <person name="Sorensen J.L."/>
            <person name="Fitzpatrick D.A."/>
            <person name="Frisvad J.C."/>
            <person name="Nielsen K.L."/>
        </authorList>
    </citation>
    <scope>NUCLEOTIDE SEQUENCE</scope>
    <source>
        <strain evidence="4">IBT 26290</strain>
    </source>
</reference>
<evidence type="ECO:0000313" key="5">
    <source>
        <dbReference type="Proteomes" id="UP001149163"/>
    </source>
</evidence>
<name>A0A9W9HLQ1_9EURO</name>
<evidence type="ECO:0000256" key="3">
    <source>
        <dbReference type="SAM" id="Phobius"/>
    </source>
</evidence>